<dbReference type="InterPro" id="IPR022409">
    <property type="entry name" value="PKD/Chitinase_dom"/>
</dbReference>
<dbReference type="Pfam" id="PF00041">
    <property type="entry name" value="fn3"/>
    <property type="match status" value="1"/>
</dbReference>
<comment type="caution">
    <text evidence="4">The sequence shown here is derived from an EMBL/GenBank/DDBJ whole genome shotgun (WGS) entry which is preliminary data.</text>
</comment>
<feature type="domain" description="Fibronectin type-III" evidence="3">
    <location>
        <begin position="984"/>
        <end position="1080"/>
    </location>
</feature>
<feature type="domain" description="Ig-like" evidence="2">
    <location>
        <begin position="2067"/>
        <end position="2141"/>
    </location>
</feature>
<dbReference type="NCBIfam" id="NF038133">
    <property type="entry name" value="choice_anch_L"/>
    <property type="match status" value="1"/>
</dbReference>
<protein>
    <submittedName>
        <fullName evidence="4">Choice-of-anchor L domain-containing protein</fullName>
    </submittedName>
</protein>
<dbReference type="InterPro" id="IPR036116">
    <property type="entry name" value="FN3_sf"/>
</dbReference>
<keyword evidence="1" id="KW-0732">Signal</keyword>
<dbReference type="SMART" id="SM00089">
    <property type="entry name" value="PKD"/>
    <property type="match status" value="2"/>
</dbReference>
<sequence>MRKFTLMIIVSLLSFCTYGQLAMEGFESPWTGTPAAPQGGWVVYNQIGNITWKQSTLGDTNTPPETGSYAAYLQRENVSPGAPIPTNWLITPQFNGPLNAKLNFSSRLTVLGDQGSIYKIKIAIVTDSSVPVQNLPWVDLVAPMSEFVLNPTQTVYNQKSFALPAAYIGQQIRIAFIMEGDNMDRWLIDNVEVVTPCDPPSNLSVANITTSSAELNWSSPTGALSWEIENLPALGIPTGTGVSYSGTLPYTQGGLTENSDYKFYVRSVCTGGVKSDWVGPFPYSTNALGEYCSDPIIIPATLPYSTTNNTANFGDHVDGTPGTSCVATGNYLNGNEVIYSYTATTNGNIHISLSNTGGAAGLFVYNSCSSIGTSCLAGAVASSSASAIIPSFAVTANTTYYFVVSSNGSPQTTPYTLSIQQVACSEPTALTANGNTATSVNLSWTSSATAWQIVVQNAGLGLPTGNVQNVTQNTNLNITATTAGVNFSPATNYEYYVRANCNNGTYSIWSGPFAFSTTQVSVALPYIENFDAATHGFSIVNGSQANKWHVGDATSNSATKSLYISNDNGLTNAYTITSASIVHAYRDIIIPAAVGQLSVSFDLKVNGQSNADYVRAWLVPTTFVPTAGTAITTANSGGIQVGGNLQLTPDWTLQNLVVEAAALSNSTRRLVFEWTNNTAVGTQTPGAIDNLAVKVISCSSPTALTLVSATPSSATFNWVAPGGTTPSEYEYYYSTTTTAPTETTVAQGSVSAPATSATIPSLSSSQTYYVWVRSSCGASGKSFWTGPVSVIIPQVPANLDLTQNFDGPSHEFSFLNGTQINKWVVGSATSSSATKSLYITNDEGLTNGYANSSPACVVHAYRDINIPVGATEVAIEFDFKCLGETGSGSLPVDYMRVWMVPVTFAPTPGTQILAAAAGAGDRIKVGGDLNNSPEWTTKYLATPVTAYAGTTRRLVFEWRNDFNNVGLPAAALDNLNVRVVTCDKPTNLAVKNVTNTTATLDWDQTGTASNWEIFLDEADGHIPPTASTSGVPYAGVSEYTLSPGAVTYGTQYVYYIRTNCGSTVGKSQWAGPFYFALKPLNDDCSNPTTLTVSPDLTCTNFASGNVYGATASSGITTTCTGTPDDDIWYEFVATSTSVNVNFSNITNSTQLVHTLYSGNCTALSQVVSCGTITANATTHTGLVVGQTYKIRIWTFTSTPLQKTTFQLCLTTPPAPPANDEFAGALTVPVSPNYDCENPLAGSVISASQSSVPLICTATGLIATNDVWFKFVAQNTTHKIKITGINGSTTDLYHELHAAAGTATTPLYCSDPDESFANNLTIGQTYYIRVYTKVANTATIKQNTTFSVCIGTPPPAPVNDECANAIVVLTNPTTVCDNVVNGTIASATASPQANTCSNTADDDVWFEFVATSTAHIIDLKNVNSGTDDLYHSVYQGSACGSLTQLYCSDINQSLASNLTVGQTYKIRVWSATSTPNQSSKFQLCVSTPPPPAPNDECANAIVLGVNQDANCNLSTVANVYGATASPEPNTCGNTNDDDDIWFEFTATHTTHLISLSYITGTTSDLYHVVYSGNQCGSLTQLYCSDANASTAANLVVGNTYKIRVYTNTADPNQTSQFNICVRIPNTPISVVTDTYSTEQLVSEVLINSECALVSNITSKSLADVNGTASIAYFDANGATFPFNYGVVMSTGKAQLAEGPFVNSSNIGSDANTWPGDAELNSIIVANDATQASGTNDASVLEFDFVPLTNKFSFDFLFASTEYGAYQCTFTDAFAFILTEPNGNKKNLAVIPGTTIPVTVTNIKDGQYNVSCGSQNIEYFGQNNFAQPLGAAINFNGQTVPMKAEADVIPGEIYHIKLVIADYNDRARASAVFLGGGSFDIGELNLGGDRLVADGTALCDTETYTLDSGMTGNQYNYEWFKDGITIPGATEPTYVVTEPGTYGVQVSMDNISCTYEGKVVIENYNSINGLTGTPANLTACDASGFSTFDLTPNVTALLAPVTTPADFTVSIHLTQDDANNGVNAIDSATYTTFANTTANLQTLWTRTVYSTTGCYGVKPFDLIVQDLTPVYTITPDYSICEGTSGTIEVVITDTDTTPVTYTWTKDGAPLAEATASITVTEAGAYTVVLDRTGCTATSTVNVAVIPTPVADAPADVTACGSYELPVLSANNNYYNATTNALVVAGTVITETTTFNIVASSGTTPECT</sequence>
<accession>A0ABW5NTN1</accession>
<organism evidence="4 5">
    <name type="scientific">Flavobacterium suzhouense</name>
    <dbReference type="NCBI Taxonomy" id="1529638"/>
    <lineage>
        <taxon>Bacteria</taxon>
        <taxon>Pseudomonadati</taxon>
        <taxon>Bacteroidota</taxon>
        <taxon>Flavobacteriia</taxon>
        <taxon>Flavobacteriales</taxon>
        <taxon>Flavobacteriaceae</taxon>
        <taxon>Flavobacterium</taxon>
    </lineage>
</organism>
<dbReference type="SMART" id="SM00060">
    <property type="entry name" value="FN3"/>
    <property type="match status" value="4"/>
</dbReference>
<dbReference type="CDD" id="cd00063">
    <property type="entry name" value="FN3"/>
    <property type="match status" value="2"/>
</dbReference>
<dbReference type="InterPro" id="IPR013783">
    <property type="entry name" value="Ig-like_fold"/>
</dbReference>
<feature type="domain" description="Fibronectin type-III" evidence="3">
    <location>
        <begin position="700"/>
        <end position="795"/>
    </location>
</feature>
<dbReference type="EMBL" id="JBHUMD010000008">
    <property type="protein sequence ID" value="MFD2602066.1"/>
    <property type="molecule type" value="Genomic_DNA"/>
</dbReference>
<dbReference type="PROSITE" id="PS50835">
    <property type="entry name" value="IG_LIKE"/>
    <property type="match status" value="1"/>
</dbReference>
<gene>
    <name evidence="4" type="ORF">ACFSR3_08355</name>
</gene>
<dbReference type="SUPFAM" id="SSF49265">
    <property type="entry name" value="Fibronectin type III"/>
    <property type="match status" value="2"/>
</dbReference>
<dbReference type="Gene3D" id="2.60.40.10">
    <property type="entry name" value="Immunoglobulins"/>
    <property type="match status" value="5"/>
</dbReference>
<dbReference type="Gene3D" id="2.60.120.380">
    <property type="match status" value="1"/>
</dbReference>
<dbReference type="Gene3D" id="2.60.120.200">
    <property type="match status" value="1"/>
</dbReference>
<dbReference type="Pfam" id="PF23759">
    <property type="entry name" value="GBD_T9SS_assoc"/>
    <property type="match status" value="4"/>
</dbReference>
<dbReference type="InterPro" id="IPR007110">
    <property type="entry name" value="Ig-like_dom"/>
</dbReference>
<dbReference type="PROSITE" id="PS50853">
    <property type="entry name" value="FN3"/>
    <property type="match status" value="4"/>
</dbReference>
<dbReference type="InterPro" id="IPR003961">
    <property type="entry name" value="FN3_dom"/>
</dbReference>
<name>A0ABW5NTN1_9FLAO</name>
<evidence type="ECO:0000313" key="5">
    <source>
        <dbReference type="Proteomes" id="UP001597480"/>
    </source>
</evidence>
<evidence type="ECO:0000259" key="3">
    <source>
        <dbReference type="PROSITE" id="PS50853"/>
    </source>
</evidence>
<feature type="chain" id="PRO_5045340393" evidence="1">
    <location>
        <begin position="23"/>
        <end position="2205"/>
    </location>
</feature>
<dbReference type="InterPro" id="IPR049804">
    <property type="entry name" value="Choice_anch_L"/>
</dbReference>
<dbReference type="InterPro" id="IPR056600">
    <property type="entry name" value="GBD_T9SS_assoc"/>
</dbReference>
<evidence type="ECO:0000256" key="1">
    <source>
        <dbReference type="SAM" id="SignalP"/>
    </source>
</evidence>
<reference evidence="5" key="1">
    <citation type="journal article" date="2019" name="Int. J. Syst. Evol. Microbiol.">
        <title>The Global Catalogue of Microorganisms (GCM) 10K type strain sequencing project: providing services to taxonomists for standard genome sequencing and annotation.</title>
        <authorList>
            <consortium name="The Broad Institute Genomics Platform"/>
            <consortium name="The Broad Institute Genome Sequencing Center for Infectious Disease"/>
            <person name="Wu L."/>
            <person name="Ma J."/>
        </authorList>
    </citation>
    <scope>NUCLEOTIDE SEQUENCE [LARGE SCALE GENOMIC DNA]</scope>
    <source>
        <strain evidence="5">KCTC 42107</strain>
    </source>
</reference>
<feature type="domain" description="Fibronectin type-III" evidence="3">
    <location>
        <begin position="199"/>
        <end position="288"/>
    </location>
</feature>
<dbReference type="RefSeq" id="WP_379820564.1">
    <property type="nucleotide sequence ID" value="NZ_JBHUMD010000008.1"/>
</dbReference>
<keyword evidence="5" id="KW-1185">Reference proteome</keyword>
<feature type="non-terminal residue" evidence="4">
    <location>
        <position position="2205"/>
    </location>
</feature>
<feature type="domain" description="Fibronectin type-III" evidence="3">
    <location>
        <begin position="426"/>
        <end position="520"/>
    </location>
</feature>
<dbReference type="Proteomes" id="UP001597480">
    <property type="component" value="Unassembled WGS sequence"/>
</dbReference>
<evidence type="ECO:0000259" key="2">
    <source>
        <dbReference type="PROSITE" id="PS50835"/>
    </source>
</evidence>
<evidence type="ECO:0000313" key="4">
    <source>
        <dbReference type="EMBL" id="MFD2602066.1"/>
    </source>
</evidence>
<feature type="signal peptide" evidence="1">
    <location>
        <begin position="1"/>
        <end position="22"/>
    </location>
</feature>
<proteinExistence type="predicted"/>